<evidence type="ECO:0000313" key="1">
    <source>
        <dbReference type="EMBL" id="GEB57753.1"/>
    </source>
</evidence>
<evidence type="ECO:0000313" key="2">
    <source>
        <dbReference type="Proteomes" id="UP000315226"/>
    </source>
</evidence>
<dbReference type="EMBL" id="BJMN01000020">
    <property type="protein sequence ID" value="GEB57753.1"/>
    <property type="molecule type" value="Genomic_DNA"/>
</dbReference>
<gene>
    <name evidence="1" type="ORF">SGA01_33580</name>
</gene>
<keyword evidence="2" id="KW-1185">Reference proteome</keyword>
<sequence>MAGMSKSWRWFLLAGFVVWTVFALQWTDLGCDYPEAYLAVVRFGTPEGLEFLPACGG</sequence>
<protein>
    <submittedName>
        <fullName evidence="1">Uncharacterized protein</fullName>
    </submittedName>
</protein>
<dbReference type="AlphaFoldDB" id="A0A4Y3RM13"/>
<proteinExistence type="predicted"/>
<reference evidence="1 2" key="1">
    <citation type="submission" date="2019-06" db="EMBL/GenBank/DDBJ databases">
        <title>Whole genome shotgun sequence of Streptomyces gardneri NBRC 12865.</title>
        <authorList>
            <person name="Hosoyama A."/>
            <person name="Uohara A."/>
            <person name="Ohji S."/>
            <person name="Ichikawa N."/>
        </authorList>
    </citation>
    <scope>NUCLEOTIDE SEQUENCE [LARGE SCALE GENOMIC DNA]</scope>
    <source>
        <strain evidence="1 2">NBRC 12865</strain>
    </source>
</reference>
<organism evidence="1 2">
    <name type="scientific">Streptomyces gardneri</name>
    <dbReference type="NCBI Taxonomy" id="66892"/>
    <lineage>
        <taxon>Bacteria</taxon>
        <taxon>Bacillati</taxon>
        <taxon>Actinomycetota</taxon>
        <taxon>Actinomycetes</taxon>
        <taxon>Kitasatosporales</taxon>
        <taxon>Streptomycetaceae</taxon>
        <taxon>Streptomyces</taxon>
    </lineage>
</organism>
<comment type="caution">
    <text evidence="1">The sequence shown here is derived from an EMBL/GenBank/DDBJ whole genome shotgun (WGS) entry which is preliminary data.</text>
</comment>
<name>A0A4Y3RM13_9ACTN</name>
<dbReference type="Proteomes" id="UP000315226">
    <property type="component" value="Unassembled WGS sequence"/>
</dbReference>
<accession>A0A4Y3RM13</accession>